<dbReference type="InterPro" id="IPR050595">
    <property type="entry name" value="Bact_response_regulator"/>
</dbReference>
<evidence type="ECO:0000313" key="4">
    <source>
        <dbReference type="EMBL" id="MCX2978571.1"/>
    </source>
</evidence>
<dbReference type="CDD" id="cd00156">
    <property type="entry name" value="REC"/>
    <property type="match status" value="1"/>
</dbReference>
<dbReference type="PANTHER" id="PTHR44591">
    <property type="entry name" value="STRESS RESPONSE REGULATOR PROTEIN 1"/>
    <property type="match status" value="1"/>
</dbReference>
<protein>
    <submittedName>
        <fullName evidence="4">Response regulator</fullName>
    </submittedName>
</protein>
<feature type="modified residue" description="4-aspartylphosphate" evidence="2">
    <location>
        <position position="57"/>
    </location>
</feature>
<dbReference type="Pfam" id="PF00072">
    <property type="entry name" value="Response_reg"/>
    <property type="match status" value="1"/>
</dbReference>
<dbReference type="Proteomes" id="UP001143304">
    <property type="component" value="Unassembled WGS sequence"/>
</dbReference>
<dbReference type="SUPFAM" id="SSF52172">
    <property type="entry name" value="CheY-like"/>
    <property type="match status" value="1"/>
</dbReference>
<name>A0ABT3T9S9_9GAMM</name>
<evidence type="ECO:0000313" key="5">
    <source>
        <dbReference type="Proteomes" id="UP001143304"/>
    </source>
</evidence>
<dbReference type="RefSeq" id="WP_279250267.1">
    <property type="nucleotide sequence ID" value="NZ_SHNO01000001.1"/>
</dbReference>
<feature type="domain" description="Response regulatory" evidence="3">
    <location>
        <begin position="8"/>
        <end position="122"/>
    </location>
</feature>
<reference evidence="4" key="1">
    <citation type="submission" date="2019-02" db="EMBL/GenBank/DDBJ databases">
        <authorList>
            <person name="Li S.-H."/>
        </authorList>
    </citation>
    <scope>NUCLEOTIDE SEQUENCE</scope>
    <source>
        <strain evidence="4">IMCC11814</strain>
    </source>
</reference>
<dbReference type="SMART" id="SM00448">
    <property type="entry name" value="REC"/>
    <property type="match status" value="1"/>
</dbReference>
<evidence type="ECO:0000256" key="1">
    <source>
        <dbReference type="ARBA" id="ARBA00022553"/>
    </source>
</evidence>
<comment type="caution">
    <text evidence="4">The sequence shown here is derived from an EMBL/GenBank/DDBJ whole genome shotgun (WGS) entry which is preliminary data.</text>
</comment>
<proteinExistence type="predicted"/>
<keyword evidence="5" id="KW-1185">Reference proteome</keyword>
<dbReference type="EMBL" id="SHNO01000001">
    <property type="protein sequence ID" value="MCX2978571.1"/>
    <property type="molecule type" value="Genomic_DNA"/>
</dbReference>
<dbReference type="InterPro" id="IPR011006">
    <property type="entry name" value="CheY-like_superfamily"/>
</dbReference>
<sequence length="124" mass="14049">MNDRPRKTVLVVDDEQYLTGIWQEILKMIDTDCVTADSGDSAISVLKDRDVDLIITDLRMRGSDGFVLLRYLKNEAPTKIPAAVCSGFYNVSSEELMSHDVVRVISKPFDVREELDFLKAFLYG</sequence>
<dbReference type="PROSITE" id="PS50110">
    <property type="entry name" value="RESPONSE_REGULATORY"/>
    <property type="match status" value="1"/>
</dbReference>
<keyword evidence="1 2" id="KW-0597">Phosphoprotein</keyword>
<dbReference type="Gene3D" id="3.40.50.2300">
    <property type="match status" value="1"/>
</dbReference>
<evidence type="ECO:0000259" key="3">
    <source>
        <dbReference type="PROSITE" id="PS50110"/>
    </source>
</evidence>
<evidence type="ECO:0000256" key="2">
    <source>
        <dbReference type="PROSITE-ProRule" id="PRU00169"/>
    </source>
</evidence>
<gene>
    <name evidence="4" type="ORF">EYC82_14485</name>
</gene>
<dbReference type="InterPro" id="IPR001789">
    <property type="entry name" value="Sig_transdc_resp-reg_receiver"/>
</dbReference>
<organism evidence="4 5">
    <name type="scientific">Candidatus Marimicrobium litorale</name>
    <dbReference type="NCBI Taxonomy" id="2518991"/>
    <lineage>
        <taxon>Bacteria</taxon>
        <taxon>Pseudomonadati</taxon>
        <taxon>Pseudomonadota</taxon>
        <taxon>Gammaproteobacteria</taxon>
        <taxon>Cellvibrionales</taxon>
        <taxon>Halieaceae</taxon>
        <taxon>Marimicrobium</taxon>
    </lineage>
</organism>
<dbReference type="PANTHER" id="PTHR44591:SF3">
    <property type="entry name" value="RESPONSE REGULATORY DOMAIN-CONTAINING PROTEIN"/>
    <property type="match status" value="1"/>
</dbReference>
<accession>A0ABT3T9S9</accession>